<protein>
    <submittedName>
        <fullName evidence="2">Pyridoxamine 5'-phosphate oxidase family protein</fullName>
    </submittedName>
</protein>
<keyword evidence="3" id="KW-1185">Reference proteome</keyword>
<gene>
    <name evidence="2" type="ORF">NI17_004850</name>
</gene>
<proteinExistence type="predicted"/>
<dbReference type="Proteomes" id="UP000265719">
    <property type="component" value="Chromosome"/>
</dbReference>
<dbReference type="RefSeq" id="WP_068692993.1">
    <property type="nucleotide sequence ID" value="NZ_CP063196.1"/>
</dbReference>
<feature type="compositionally biased region" description="Basic and acidic residues" evidence="1">
    <location>
        <begin position="217"/>
        <end position="228"/>
    </location>
</feature>
<dbReference type="InterPro" id="IPR024747">
    <property type="entry name" value="Pyridox_Oxase-rel"/>
</dbReference>
<dbReference type="AlphaFoldDB" id="A0AA97M518"/>
<sequence>MDSPAEPDYAPTPRTVPSRKRDRARYDAATVHAILDSDFVCHLGFVRDGAPVVLPTVYARVDDRLYLHGSTGSRPVLAAADGGLPVCVTVSRTDALVLARSWVNHSLNYRSVVVHGVAEAVADPDEATAALAALLDHMLPGRAADSRPPTARELAMTTVLRVDLREVSAKVRSHGVVDAAEDMALPHWAGLVPLTRRLGPPRPDPALSDDVDLPGYLRDRAVPDSDRR</sequence>
<dbReference type="PANTHER" id="PTHR34071:SF2">
    <property type="entry name" value="FLAVIN-NUCLEOTIDE-BINDING PROTEIN"/>
    <property type="match status" value="1"/>
</dbReference>
<evidence type="ECO:0000313" key="3">
    <source>
        <dbReference type="Proteomes" id="UP000265719"/>
    </source>
</evidence>
<reference evidence="2" key="1">
    <citation type="submission" date="2020-10" db="EMBL/GenBank/DDBJ databases">
        <title>De novo genome project of the cellulose decomposer Thermobifida halotolerans type strain.</title>
        <authorList>
            <person name="Nagy I."/>
            <person name="Horvath B."/>
            <person name="Kukolya J."/>
            <person name="Nagy I."/>
            <person name="Orsini M."/>
        </authorList>
    </citation>
    <scope>NUCLEOTIDE SEQUENCE</scope>
    <source>
        <strain evidence="2">DSM 44931</strain>
    </source>
</reference>
<feature type="region of interest" description="Disordered" evidence="1">
    <location>
        <begin position="1"/>
        <end position="22"/>
    </location>
</feature>
<feature type="region of interest" description="Disordered" evidence="1">
    <location>
        <begin position="199"/>
        <end position="228"/>
    </location>
</feature>
<dbReference type="KEGG" id="thao:NI17_004850"/>
<name>A0AA97M518_9ACTN</name>
<dbReference type="Pfam" id="PF12900">
    <property type="entry name" value="Pyridox_ox_2"/>
    <property type="match status" value="1"/>
</dbReference>
<dbReference type="SUPFAM" id="SSF50475">
    <property type="entry name" value="FMN-binding split barrel"/>
    <property type="match status" value="1"/>
</dbReference>
<evidence type="ECO:0000256" key="1">
    <source>
        <dbReference type="SAM" id="MobiDB-lite"/>
    </source>
</evidence>
<dbReference type="PANTHER" id="PTHR34071">
    <property type="entry name" value="5-NITROIMIDAZOLE ANTIBIOTICS RESISTANCE PROTEIN, NIMA-FAMILY-RELATED PROTEIN-RELATED"/>
    <property type="match status" value="1"/>
</dbReference>
<organism evidence="2 3">
    <name type="scientific">Thermobifida halotolerans</name>
    <dbReference type="NCBI Taxonomy" id="483545"/>
    <lineage>
        <taxon>Bacteria</taxon>
        <taxon>Bacillati</taxon>
        <taxon>Actinomycetota</taxon>
        <taxon>Actinomycetes</taxon>
        <taxon>Streptosporangiales</taxon>
        <taxon>Nocardiopsidaceae</taxon>
        <taxon>Thermobifida</taxon>
    </lineage>
</organism>
<evidence type="ECO:0000313" key="2">
    <source>
        <dbReference type="EMBL" id="UOE20552.1"/>
    </source>
</evidence>
<accession>A0AA97M518</accession>
<dbReference type="InterPro" id="IPR012349">
    <property type="entry name" value="Split_barrel_FMN-bd"/>
</dbReference>
<dbReference type="EMBL" id="CP063196">
    <property type="protein sequence ID" value="UOE20552.1"/>
    <property type="molecule type" value="Genomic_DNA"/>
</dbReference>
<dbReference type="Gene3D" id="2.30.110.10">
    <property type="entry name" value="Electron Transport, Fmn-binding Protein, Chain A"/>
    <property type="match status" value="1"/>
</dbReference>